<organism evidence="3 6">
    <name type="scientific">Leptospira langatensis</name>
    <dbReference type="NCBI Taxonomy" id="2484983"/>
    <lineage>
        <taxon>Bacteria</taxon>
        <taxon>Pseudomonadati</taxon>
        <taxon>Spirochaetota</taxon>
        <taxon>Spirochaetia</taxon>
        <taxon>Leptospirales</taxon>
        <taxon>Leptospiraceae</taxon>
        <taxon>Leptospira</taxon>
    </lineage>
</organism>
<dbReference type="Pfam" id="PF00561">
    <property type="entry name" value="Abhydrolase_1"/>
    <property type="match status" value="1"/>
</dbReference>
<dbReference type="OrthoDB" id="9812921at2"/>
<evidence type="ECO:0000313" key="5">
    <source>
        <dbReference type="Proteomes" id="UP000297273"/>
    </source>
</evidence>
<dbReference type="Gene3D" id="1.20.1440.110">
    <property type="entry name" value="acylaminoacyl peptidase"/>
    <property type="match status" value="1"/>
</dbReference>
<dbReference type="AlphaFoldDB" id="A0A5F1ZTV6"/>
<dbReference type="InterPro" id="IPR000073">
    <property type="entry name" value="AB_hydrolase_1"/>
</dbReference>
<sequence length="436" mass="49387">MELLRIRKSLSFKKQVYSGALQVFCLLALALTAFENCKGVKQGRFFNDQAYHFQTLRVFNDIRSDGADTGEILETISHIEEGNAGSWFDAWEKTGDRIFQKAEGIIDPISRGQAYLRAHNYFRTAEFFLDPEDPKRPEAFDKQVRAFLLGLDSLSIKYERIHVPYGKYYLNAIYYPGPKGSDNKPLIVMVNGFDGTMEELYFDLVKSANERGFNVLTYEGPGQGSIIRNQNLPFNPEWEKPNTAVLDTFLTNHAKPGKMVLVGVSLGGYLASRTAAFEKRFDGLVAYDVMYDFGKVAENATPGIALWLEKHEFYGLIEILVKIKSSFSPTFSWGIKNGRWTLGTKTTNETLSAMRKFSLSDVADKIDQDVLIFAGAEDHFIPISQVDDFKKSLTNARSVKVITYDRESGGAEHCQLGAPTLWQADFFDWMKKFEEK</sequence>
<evidence type="ECO:0000259" key="2">
    <source>
        <dbReference type="Pfam" id="PF00561"/>
    </source>
</evidence>
<reference evidence="4" key="1">
    <citation type="submission" date="2018-10" db="EMBL/GenBank/DDBJ databases">
        <authorList>
            <person name="Vincent A.T."/>
            <person name="Schiettekatte O."/>
            <person name="Bourhy P."/>
            <person name="Veyrier F.J."/>
            <person name="Picardeau M."/>
        </authorList>
    </citation>
    <scope>NUCLEOTIDE SEQUENCE</scope>
    <source>
        <strain evidence="4">201702690</strain>
    </source>
</reference>
<name>A0A5F1ZTV6_9LEPT</name>
<dbReference type="GO" id="GO:0016787">
    <property type="term" value="F:hydrolase activity"/>
    <property type="evidence" value="ECO:0007669"/>
    <property type="project" value="UniProtKB-KW"/>
</dbReference>
<dbReference type="PANTHER" id="PTHR22946:SF12">
    <property type="entry name" value="CONIDIAL PIGMENT BIOSYNTHESIS PROTEIN AYG1 (AFU_ORTHOLOGUE AFUA_2G17550)"/>
    <property type="match status" value="1"/>
</dbReference>
<keyword evidence="5" id="KW-1185">Reference proteome</keyword>
<evidence type="ECO:0000256" key="1">
    <source>
        <dbReference type="ARBA" id="ARBA00038115"/>
    </source>
</evidence>
<dbReference type="Proteomes" id="UP000297946">
    <property type="component" value="Unassembled WGS sequence"/>
</dbReference>
<proteinExistence type="inferred from homology"/>
<evidence type="ECO:0000313" key="6">
    <source>
        <dbReference type="Proteomes" id="UP000297946"/>
    </source>
</evidence>
<dbReference type="Gene3D" id="3.40.50.1820">
    <property type="entry name" value="alpha/beta hydrolase"/>
    <property type="match status" value="1"/>
</dbReference>
<evidence type="ECO:0000313" key="3">
    <source>
        <dbReference type="EMBL" id="TGK03202.1"/>
    </source>
</evidence>
<comment type="similarity">
    <text evidence="1">Belongs to the AB hydrolase superfamily. FUS2 hydrolase family.</text>
</comment>
<gene>
    <name evidence="3" type="ORF">EHO57_04610</name>
    <name evidence="4" type="ORF">EHQ53_13500</name>
</gene>
<dbReference type="InterPro" id="IPR050261">
    <property type="entry name" value="FrsA_esterase"/>
</dbReference>
<accession>A0A5F1ZTV6</accession>
<dbReference type="EMBL" id="RQGC01000008">
    <property type="protein sequence ID" value="TGL40278.1"/>
    <property type="molecule type" value="Genomic_DNA"/>
</dbReference>
<comment type="caution">
    <text evidence="3">The sequence shown here is derived from an EMBL/GenBank/DDBJ whole genome shotgun (WGS) entry which is preliminary data.</text>
</comment>
<evidence type="ECO:0000313" key="4">
    <source>
        <dbReference type="EMBL" id="TGL40278.1"/>
    </source>
</evidence>
<protein>
    <submittedName>
        <fullName evidence="3">Alpha/beta fold hydrolase</fullName>
    </submittedName>
</protein>
<reference evidence="5 6" key="2">
    <citation type="journal article" date="2019" name="PLoS Negl. Trop. Dis.">
        <title>Revisiting the worldwide diversity of Leptospira species in the environment.</title>
        <authorList>
            <person name="Vincent A.T."/>
            <person name="Schiettekatte O."/>
            <person name="Bourhy P."/>
            <person name="Veyrier F.J."/>
            <person name="Picardeau M."/>
        </authorList>
    </citation>
    <scope>NUCLEOTIDE SEQUENCE [LARGE SCALE GENOMIC DNA]</scope>
    <source>
        <strain evidence="5">201702690</strain>
        <strain evidence="3 6">SSW18</strain>
    </source>
</reference>
<dbReference type="EMBL" id="RQER01000004">
    <property type="protein sequence ID" value="TGK03202.1"/>
    <property type="molecule type" value="Genomic_DNA"/>
</dbReference>
<feature type="domain" description="AB hydrolase-1" evidence="2">
    <location>
        <begin position="185"/>
        <end position="402"/>
    </location>
</feature>
<dbReference type="PANTHER" id="PTHR22946">
    <property type="entry name" value="DIENELACTONE HYDROLASE DOMAIN-CONTAINING PROTEIN-RELATED"/>
    <property type="match status" value="1"/>
</dbReference>
<dbReference type="SUPFAM" id="SSF53474">
    <property type="entry name" value="alpha/beta-Hydrolases"/>
    <property type="match status" value="1"/>
</dbReference>
<dbReference type="InterPro" id="IPR029058">
    <property type="entry name" value="AB_hydrolase_fold"/>
</dbReference>
<keyword evidence="3" id="KW-0378">Hydrolase</keyword>
<dbReference type="Proteomes" id="UP000297273">
    <property type="component" value="Unassembled WGS sequence"/>
</dbReference>